<accession>A0A0B2X1K8</accession>
<name>A0A0B2X1K8_METAS</name>
<evidence type="ECO:0000259" key="1">
    <source>
        <dbReference type="Pfam" id="PF03061"/>
    </source>
</evidence>
<protein>
    <submittedName>
        <fullName evidence="2">Thioesterase family protein</fullName>
    </submittedName>
</protein>
<dbReference type="InterPro" id="IPR052061">
    <property type="entry name" value="PTE-AB_protein"/>
</dbReference>
<organism evidence="2 3">
    <name type="scientific">Metarhizium album (strain ARSEF 1941)</name>
    <dbReference type="NCBI Taxonomy" id="1081103"/>
    <lineage>
        <taxon>Eukaryota</taxon>
        <taxon>Fungi</taxon>
        <taxon>Dikarya</taxon>
        <taxon>Ascomycota</taxon>
        <taxon>Pezizomycotina</taxon>
        <taxon>Sordariomycetes</taxon>
        <taxon>Hypocreomycetidae</taxon>
        <taxon>Hypocreales</taxon>
        <taxon>Clavicipitaceae</taxon>
        <taxon>Metarhizium</taxon>
    </lineage>
</organism>
<dbReference type="GeneID" id="63737882"/>
<feature type="domain" description="Thioesterase" evidence="1">
    <location>
        <begin position="60"/>
        <end position="140"/>
    </location>
</feature>
<dbReference type="InterPro" id="IPR029069">
    <property type="entry name" value="HotDog_dom_sf"/>
</dbReference>
<gene>
    <name evidence="2" type="ORF">MAM_03427</name>
</gene>
<dbReference type="Proteomes" id="UP000030816">
    <property type="component" value="Unassembled WGS sequence"/>
</dbReference>
<dbReference type="EMBL" id="AZHE01000006">
    <property type="protein sequence ID" value="KHN98965.1"/>
    <property type="molecule type" value="Genomic_DNA"/>
</dbReference>
<comment type="caution">
    <text evidence="2">The sequence shown here is derived from an EMBL/GenBank/DDBJ whole genome shotgun (WGS) entry which is preliminary data.</text>
</comment>
<dbReference type="PANTHER" id="PTHR47260">
    <property type="entry name" value="UPF0644 PROTEIN PB2B4.06"/>
    <property type="match status" value="1"/>
</dbReference>
<dbReference type="InterPro" id="IPR006683">
    <property type="entry name" value="Thioestr_dom"/>
</dbReference>
<dbReference type="OrthoDB" id="506431at2759"/>
<evidence type="ECO:0000313" key="3">
    <source>
        <dbReference type="Proteomes" id="UP000030816"/>
    </source>
</evidence>
<reference evidence="2 3" key="1">
    <citation type="journal article" date="2014" name="Proc. Natl. Acad. Sci. U.S.A.">
        <title>Trajectory and genomic determinants of fungal-pathogen speciation and host adaptation.</title>
        <authorList>
            <person name="Hu X."/>
            <person name="Xiao G."/>
            <person name="Zheng P."/>
            <person name="Shang Y."/>
            <person name="Su Y."/>
            <person name="Zhang X."/>
            <person name="Liu X."/>
            <person name="Zhan S."/>
            <person name="St Leger R.J."/>
            <person name="Wang C."/>
        </authorList>
    </citation>
    <scope>NUCLEOTIDE SEQUENCE [LARGE SCALE GENOMIC DNA]</scope>
    <source>
        <strain evidence="2 3">ARSEF 1941</strain>
    </source>
</reference>
<dbReference type="RefSeq" id="XP_040680031.1">
    <property type="nucleotide sequence ID" value="XM_040822226.1"/>
</dbReference>
<evidence type="ECO:0000313" key="2">
    <source>
        <dbReference type="EMBL" id="KHN98965.1"/>
    </source>
</evidence>
<keyword evidence="3" id="KW-1185">Reference proteome</keyword>
<dbReference type="Gene3D" id="3.10.129.10">
    <property type="entry name" value="Hotdog Thioesterase"/>
    <property type="match status" value="1"/>
</dbReference>
<dbReference type="SUPFAM" id="SSF54637">
    <property type="entry name" value="Thioesterase/thiol ester dehydrase-isomerase"/>
    <property type="match status" value="1"/>
</dbReference>
<sequence>MSREHDQFVGATLACPRGLRHVLCLFRPDDETHLRDPTRPIARVDTLFAVGDGLSGYRDIVHGGMTMTMADESMGTVNEINTALGKYGLVHKLSSLTASLEIKFLRPVPAPGVVWVTSWTESIQGRKTKVRCEVKDGQAAVLATAASTWVALQPSL</sequence>
<dbReference type="PANTHER" id="PTHR47260:SF6">
    <property type="entry name" value="THIOESTERASE DOMAIN-CONTAINING PROTEIN"/>
    <property type="match status" value="1"/>
</dbReference>
<dbReference type="STRING" id="1081103.A0A0B2X1K8"/>
<dbReference type="Pfam" id="PF03061">
    <property type="entry name" value="4HBT"/>
    <property type="match status" value="1"/>
</dbReference>
<dbReference type="CDD" id="cd03443">
    <property type="entry name" value="PaaI_thioesterase"/>
    <property type="match status" value="1"/>
</dbReference>
<dbReference type="HOGENOM" id="CLU_052827_4_1_1"/>
<proteinExistence type="predicted"/>
<dbReference type="AlphaFoldDB" id="A0A0B2X1K8"/>